<evidence type="ECO:0000256" key="4">
    <source>
        <dbReference type="SAM" id="MobiDB-lite"/>
    </source>
</evidence>
<keyword evidence="2 3" id="KW-0539">Nucleus</keyword>
<dbReference type="CDD" id="cd22929">
    <property type="entry name" value="HFD_POLE4-like"/>
    <property type="match status" value="1"/>
</dbReference>
<dbReference type="PANTHER" id="PTHR10252">
    <property type="entry name" value="HISTONE-LIKE TRANSCRIPTION FACTOR CCAAT-RELATED"/>
    <property type="match status" value="1"/>
</dbReference>
<dbReference type="CDD" id="cd00084">
    <property type="entry name" value="HMG-box_SF"/>
    <property type="match status" value="1"/>
</dbReference>
<comment type="subcellular location">
    <subcellularLocation>
        <location evidence="1">Nucleus</location>
    </subcellularLocation>
</comment>
<comment type="caution">
    <text evidence="6">The sequence shown here is derived from an EMBL/GenBank/DDBJ whole genome shotgun (WGS) entry which is preliminary data.</text>
</comment>
<name>A0A1V9ZYX4_9STRA</name>
<evidence type="ECO:0000313" key="7">
    <source>
        <dbReference type="Proteomes" id="UP000243217"/>
    </source>
</evidence>
<organism evidence="6 7">
    <name type="scientific">Thraustotheca clavata</name>
    <dbReference type="NCBI Taxonomy" id="74557"/>
    <lineage>
        <taxon>Eukaryota</taxon>
        <taxon>Sar</taxon>
        <taxon>Stramenopiles</taxon>
        <taxon>Oomycota</taxon>
        <taxon>Saprolegniomycetes</taxon>
        <taxon>Saprolegniales</taxon>
        <taxon>Achlyaceae</taxon>
        <taxon>Thraustotheca</taxon>
    </lineage>
</organism>
<dbReference type="InterPro" id="IPR009072">
    <property type="entry name" value="Histone-fold"/>
</dbReference>
<protein>
    <recommendedName>
        <fullName evidence="5">HMG box domain-containing protein</fullName>
    </recommendedName>
</protein>
<feature type="compositionally biased region" description="Basic and acidic residues" evidence="4">
    <location>
        <begin position="1"/>
        <end position="12"/>
    </location>
</feature>
<dbReference type="InterPro" id="IPR036910">
    <property type="entry name" value="HMG_box_dom_sf"/>
</dbReference>
<feature type="region of interest" description="Disordered" evidence="4">
    <location>
        <begin position="216"/>
        <end position="249"/>
    </location>
</feature>
<dbReference type="GO" id="GO:0003677">
    <property type="term" value="F:DNA binding"/>
    <property type="evidence" value="ECO:0007669"/>
    <property type="project" value="UniProtKB-UniRule"/>
</dbReference>
<keyword evidence="7" id="KW-1185">Reference proteome</keyword>
<dbReference type="GO" id="GO:0005634">
    <property type="term" value="C:nucleus"/>
    <property type="evidence" value="ECO:0007669"/>
    <property type="project" value="UniProtKB-SubCell"/>
</dbReference>
<reference evidence="6 7" key="1">
    <citation type="journal article" date="2014" name="Genome Biol. Evol.">
        <title>The secreted proteins of Achlya hypogyna and Thraustotheca clavata identify the ancestral oomycete secretome and reveal gene acquisitions by horizontal gene transfer.</title>
        <authorList>
            <person name="Misner I."/>
            <person name="Blouin N."/>
            <person name="Leonard G."/>
            <person name="Richards T.A."/>
            <person name="Lane C.E."/>
        </authorList>
    </citation>
    <scope>NUCLEOTIDE SEQUENCE [LARGE SCALE GENOMIC DNA]</scope>
    <source>
        <strain evidence="6 7">ATCC 34112</strain>
    </source>
</reference>
<dbReference type="PROSITE" id="PS50118">
    <property type="entry name" value="HMG_BOX_2"/>
    <property type="match status" value="1"/>
</dbReference>
<feature type="DNA-binding region" description="HMG box" evidence="3">
    <location>
        <begin position="48"/>
        <end position="116"/>
    </location>
</feature>
<dbReference type="InterPro" id="IPR003958">
    <property type="entry name" value="CBFA_NFYB_domain"/>
</dbReference>
<evidence type="ECO:0000256" key="1">
    <source>
        <dbReference type="ARBA" id="ARBA00004123"/>
    </source>
</evidence>
<dbReference type="STRING" id="74557.A0A1V9ZYX4"/>
<accession>A0A1V9ZYX4</accession>
<dbReference type="Pfam" id="PF00808">
    <property type="entry name" value="CBFD_NFYB_HMF"/>
    <property type="match status" value="1"/>
</dbReference>
<dbReference type="SMART" id="SM00398">
    <property type="entry name" value="HMG"/>
    <property type="match status" value="1"/>
</dbReference>
<sequence>MAEIVHMEIKSDEEMDSEEVQDTPKLGNEVSIPVDPSQEETKDDDTNVAKPQSAYFHFLADKRPQVKAENPNATIGALQKILGTLWKELSAEDKEPYIQKALLDKERYAKAKERLLERGIDIEPEKPEVASEDILLLPLARVKRIIQADPDVGKISKDALIVITKATEQFIQYLAAKGQDSAMISKRKTIKDSDLLQVIHGHGSLDWLRDDFPQVSSRPSEAKVGSKGNNEAKTEAANGPRITTFFTRS</sequence>
<dbReference type="InterPro" id="IPR050568">
    <property type="entry name" value="Transcr_DNA_Rep_Reg"/>
</dbReference>
<dbReference type="InterPro" id="IPR009071">
    <property type="entry name" value="HMG_box_dom"/>
</dbReference>
<dbReference type="EMBL" id="JNBS01000952">
    <property type="protein sequence ID" value="OQS03233.1"/>
    <property type="molecule type" value="Genomic_DNA"/>
</dbReference>
<dbReference type="GO" id="GO:0046982">
    <property type="term" value="F:protein heterodimerization activity"/>
    <property type="evidence" value="ECO:0007669"/>
    <property type="project" value="InterPro"/>
</dbReference>
<dbReference type="OrthoDB" id="1919336at2759"/>
<proteinExistence type="predicted"/>
<dbReference type="Proteomes" id="UP000243217">
    <property type="component" value="Unassembled WGS sequence"/>
</dbReference>
<gene>
    <name evidence="6" type="ORF">THRCLA_04475</name>
</gene>
<feature type="domain" description="HMG box" evidence="5">
    <location>
        <begin position="48"/>
        <end position="116"/>
    </location>
</feature>
<dbReference type="PANTHER" id="PTHR10252:SF54">
    <property type="entry name" value="CHROMATIN ACCESSIBILITY COMPLEX PROTEIN 1"/>
    <property type="match status" value="1"/>
</dbReference>
<evidence type="ECO:0000313" key="6">
    <source>
        <dbReference type="EMBL" id="OQS03233.1"/>
    </source>
</evidence>
<evidence type="ECO:0000259" key="5">
    <source>
        <dbReference type="PROSITE" id="PS50118"/>
    </source>
</evidence>
<dbReference type="SUPFAM" id="SSF47095">
    <property type="entry name" value="HMG-box"/>
    <property type="match status" value="1"/>
</dbReference>
<dbReference type="Pfam" id="PF00505">
    <property type="entry name" value="HMG_box"/>
    <property type="match status" value="1"/>
</dbReference>
<dbReference type="AlphaFoldDB" id="A0A1V9ZYX4"/>
<keyword evidence="3" id="KW-0238">DNA-binding</keyword>
<dbReference type="PRINTS" id="PR00886">
    <property type="entry name" value="HIGHMOBLTY12"/>
</dbReference>
<evidence type="ECO:0000256" key="3">
    <source>
        <dbReference type="PROSITE-ProRule" id="PRU00267"/>
    </source>
</evidence>
<evidence type="ECO:0000256" key="2">
    <source>
        <dbReference type="ARBA" id="ARBA00023242"/>
    </source>
</evidence>
<dbReference type="SUPFAM" id="SSF47113">
    <property type="entry name" value="Histone-fold"/>
    <property type="match status" value="1"/>
</dbReference>
<dbReference type="Gene3D" id="1.10.20.10">
    <property type="entry name" value="Histone, subunit A"/>
    <property type="match status" value="1"/>
</dbReference>
<dbReference type="Gene3D" id="1.10.30.10">
    <property type="entry name" value="High mobility group box domain"/>
    <property type="match status" value="1"/>
</dbReference>
<feature type="region of interest" description="Disordered" evidence="4">
    <location>
        <begin position="1"/>
        <end position="47"/>
    </location>
</feature>